<evidence type="ECO:0000313" key="3">
    <source>
        <dbReference type="Proteomes" id="UP000557217"/>
    </source>
</evidence>
<gene>
    <name evidence="2" type="ORF">HNR36_000545</name>
</gene>
<name>A0A840PQH1_URETH</name>
<dbReference type="Proteomes" id="UP000557217">
    <property type="component" value="Unassembled WGS sequence"/>
</dbReference>
<dbReference type="EMBL" id="JACHGZ010000004">
    <property type="protein sequence ID" value="MBB5148160.1"/>
    <property type="molecule type" value="Genomic_DNA"/>
</dbReference>
<dbReference type="InterPro" id="IPR011050">
    <property type="entry name" value="Pectin_lyase_fold/virulence"/>
</dbReference>
<dbReference type="AlphaFoldDB" id="A0A840PQH1"/>
<keyword evidence="3" id="KW-1185">Reference proteome</keyword>
<organism evidence="2 3">
    <name type="scientific">Ureibacillus thermosphaericus</name>
    <dbReference type="NCBI Taxonomy" id="51173"/>
    <lineage>
        <taxon>Bacteria</taxon>
        <taxon>Bacillati</taxon>
        <taxon>Bacillota</taxon>
        <taxon>Bacilli</taxon>
        <taxon>Bacillales</taxon>
        <taxon>Caryophanaceae</taxon>
        <taxon>Ureibacillus</taxon>
    </lineage>
</organism>
<dbReference type="RefSeq" id="WP_168412005.1">
    <property type="nucleotide sequence ID" value="NZ_JAAXPW010000006.1"/>
</dbReference>
<protein>
    <recommendedName>
        <fullName evidence="1">Rhamnogalacturonase A/B/Epimerase-like pectate lyase domain-containing protein</fullName>
    </recommendedName>
</protein>
<dbReference type="Pfam" id="PF12708">
    <property type="entry name" value="Pect-lyase_RHGA_epim"/>
    <property type="match status" value="1"/>
</dbReference>
<dbReference type="SUPFAM" id="SSF51126">
    <property type="entry name" value="Pectin lyase-like"/>
    <property type="match status" value="1"/>
</dbReference>
<sequence>MASETTNYKLVKPDPEEFYDVGVQNSNLDKIDTALKELEDSKASNVNLISLEQTVNEHLADFAVNVKDFGAVGDGINNDQPAIQAAIDYAHANKKNVYIPNGKYRLEDTIKRKGNVSLYGKSMTETELIFANVSGGVIIDTVNESLHGVTIQDVKLSKENNVAGNVIGILGGSTLELYNSAIGTFRNIQIVGLTHGISGNGVPDGVGIFDCLFENIVISSCFIGLRLHGSGNVVIHPRIVLCDTGVTLEYLNGESFAGVKFVNGVFVQNGYDIGITNVNGIRPSSFNGTWFEQAEHGIINIPYENTKIMSLSFNDCMLNVNSELELMNFYNALGVIKIDNCTIFQTNNSSTNIVNPASKDCRLKVANTIKILNNGDRSFLNYYIGDEWKQLDLVNGWVHVNENSLTKYFKTDDNIVHLQIAMKDGTPNGDTVIGTLPIGYRPKQSIRFTVLDVTNGVLRHLYITNTGNIGIQSIPSIQDLTGVWVGYVTFKADL</sequence>
<proteinExistence type="predicted"/>
<reference evidence="2 3" key="1">
    <citation type="submission" date="2020-08" db="EMBL/GenBank/DDBJ databases">
        <title>Genomic Encyclopedia of Type Strains, Phase IV (KMG-IV): sequencing the most valuable type-strain genomes for metagenomic binning, comparative biology and taxonomic classification.</title>
        <authorList>
            <person name="Goeker M."/>
        </authorList>
    </citation>
    <scope>NUCLEOTIDE SEQUENCE [LARGE SCALE GENOMIC DNA]</scope>
    <source>
        <strain evidence="2 3">DSM 10633</strain>
    </source>
</reference>
<feature type="domain" description="Rhamnogalacturonase A/B/Epimerase-like pectate lyase" evidence="1">
    <location>
        <begin position="64"/>
        <end position="139"/>
    </location>
</feature>
<dbReference type="Gene3D" id="2.160.20.10">
    <property type="entry name" value="Single-stranded right-handed beta-helix, Pectin lyase-like"/>
    <property type="match status" value="1"/>
</dbReference>
<evidence type="ECO:0000259" key="1">
    <source>
        <dbReference type="Pfam" id="PF12708"/>
    </source>
</evidence>
<dbReference type="InterPro" id="IPR024535">
    <property type="entry name" value="RHGA/B-epi-like_pectate_lyase"/>
</dbReference>
<evidence type="ECO:0000313" key="2">
    <source>
        <dbReference type="EMBL" id="MBB5148160.1"/>
    </source>
</evidence>
<accession>A0A840PQH1</accession>
<comment type="caution">
    <text evidence="2">The sequence shown here is derived from an EMBL/GenBank/DDBJ whole genome shotgun (WGS) entry which is preliminary data.</text>
</comment>
<dbReference type="InterPro" id="IPR012334">
    <property type="entry name" value="Pectin_lyas_fold"/>
</dbReference>